<evidence type="ECO:0000313" key="3">
    <source>
        <dbReference type="Proteomes" id="UP000203497"/>
    </source>
</evidence>
<sequence length="455" mass="52661">MLGMRLIGGLCLFWPKRLRMLSYKEQGHCQLVKILLIIMCSFSLEVLSYQGPLVPVASQRLEGCDDRPYVIYCAGQFYMKCDEFVNGIDAKNKTLVCLENIPFLVGQGKLLNLIDNVESELREKQVTLEHYVEIDSNGASYDGYSFHYALVNMPWRGDDSDYPAYWCELVNDTYKVGVFDAYIQHGCVMNVTDRGGVDAYRFAVFIPHHYVFAIMDTYRGQIKWVKQKPSLRVGDVCINSNCTSADHQTASGSYLHWTFDQLKSRYVTIFNKTILPEGSYLEVPEGIFSPMGFSERFVQHNGTYYFKYNGRFIVKGNCMLPDWFKYYTEYNEIVVGKLKSNYSIAQVYFNKTDCKFYNVNFKDVVEYDGRLFFNRNGSLYQRVGNLEFPFGRFNDSVASSGEYLVIPRKSEDYVEVILFGKPKEKESKWLIGVVLACFVCVLLLSWFCQRRTHYA</sequence>
<protein>
    <submittedName>
        <fullName evidence="2">Glycoprotein G2</fullName>
    </submittedName>
</protein>
<evidence type="ECO:0000256" key="1">
    <source>
        <dbReference type="SAM" id="Phobius"/>
    </source>
</evidence>
<keyword evidence="1" id="KW-0472">Membrane</keyword>
<accession>A0A0F6PMZ4</accession>
<keyword evidence="1" id="KW-1133">Transmembrane helix</keyword>
<proteinExistence type="predicted"/>
<feature type="transmembrane region" description="Helical" evidence="1">
    <location>
        <begin position="429"/>
        <end position="448"/>
    </location>
</feature>
<dbReference type="RefSeq" id="YP_009142792.1">
    <property type="nucleotide sequence ID" value="NC_027199.1"/>
</dbReference>
<reference evidence="2 3" key="1">
    <citation type="journal article" date="2015" name="J. Gen. Virol.">
        <title>Discovery of a novel nidovirus in cattle with respiratory disease.</title>
        <authorList>
            <person name="Tokarz R."/>
            <person name="Sameroff S."/>
            <person name="Hesse R.A."/>
            <person name="Hause B.M."/>
            <person name="Desai A."/>
            <person name="Jain K."/>
            <person name="Lipkin W.I."/>
        </authorList>
    </citation>
    <scope>NUCLEOTIDE SEQUENCE [LARGE SCALE GENOMIC DNA]</scope>
    <source>
        <strain evidence="2">TCH5</strain>
    </source>
</reference>
<name>A0A0F6PMZ4_9NIDO</name>
<dbReference type="KEGG" id="vg:24420534"/>
<keyword evidence="3" id="KW-1185">Reference proteome</keyword>
<dbReference type="Proteomes" id="UP000203497">
    <property type="component" value="Segment"/>
</dbReference>
<dbReference type="GeneID" id="24420534"/>
<organism evidence="2 3">
    <name type="scientific">Bovine nidovirus TCH5</name>
    <dbReference type="NCBI Taxonomy" id="1631554"/>
    <lineage>
        <taxon>Viruses</taxon>
        <taxon>Riboviria</taxon>
        <taxon>Orthornavirae</taxon>
        <taxon>Pisuviricota</taxon>
        <taxon>Pisoniviricetes</taxon>
        <taxon>Nidovirales</taxon>
        <taxon>Tornidovirineae</taxon>
        <taxon>Tobaniviridae</taxon>
        <taxon>Remotovirinae</taxon>
        <taxon>Bostovirus</taxon>
        <taxon>Bosnitovirus</taxon>
        <taxon>Bostovirus bovis</taxon>
        <taxon>Bovine nidovirus 1</taxon>
    </lineage>
</organism>
<dbReference type="EMBL" id="KM589359">
    <property type="protein sequence ID" value="AJW66855.1"/>
    <property type="molecule type" value="Genomic_RNA"/>
</dbReference>
<evidence type="ECO:0000313" key="2">
    <source>
        <dbReference type="EMBL" id="AJW66855.1"/>
    </source>
</evidence>
<keyword evidence="1" id="KW-0812">Transmembrane</keyword>